<dbReference type="PANTHER" id="PTHR32309">
    <property type="entry name" value="TYROSINE-PROTEIN KINASE"/>
    <property type="match status" value="1"/>
</dbReference>
<keyword evidence="4 7" id="KW-0812">Transmembrane</keyword>
<keyword evidence="10" id="KW-1185">Reference proteome</keyword>
<evidence type="ECO:0000313" key="10">
    <source>
        <dbReference type="Proteomes" id="UP001524944"/>
    </source>
</evidence>
<sequence>MEVNEYNEEYGEINLLELFEHIIKKWWVVLILTVVAAGVTFYITKEKVTHLYTAQSTIFIGRDATNTLGISMEELSMDNKLIADYRELVNTRLVSERVKKELAITTETDKLSKFIRIDTVNDSRFMRISFMDPDPDLAMKIVNKYSEVLKEKAEDVVGVKNVQIVDQAVLPKTNSSPNILQNTAIAGLLGFMTAIGIIFLSMILSNTFQKEEEIERELGLPSLGVIPKFKGEN</sequence>
<gene>
    <name evidence="9" type="ORF">NVS47_15290</name>
</gene>
<dbReference type="PANTHER" id="PTHR32309:SF13">
    <property type="entry name" value="FERRIC ENTEROBACTIN TRANSPORT PROTEIN FEPE"/>
    <property type="match status" value="1"/>
</dbReference>
<organism evidence="9 10">
    <name type="scientific">Dehalobacterium formicoaceticum</name>
    <dbReference type="NCBI Taxonomy" id="51515"/>
    <lineage>
        <taxon>Bacteria</taxon>
        <taxon>Bacillati</taxon>
        <taxon>Bacillota</taxon>
        <taxon>Clostridia</taxon>
        <taxon>Eubacteriales</taxon>
        <taxon>Peptococcaceae</taxon>
        <taxon>Dehalobacterium</taxon>
    </lineage>
</organism>
<comment type="subcellular location">
    <subcellularLocation>
        <location evidence="1">Cell membrane</location>
        <topology evidence="1">Multi-pass membrane protein</topology>
    </subcellularLocation>
</comment>
<comment type="caution">
    <text evidence="9">The sequence shown here is derived from an EMBL/GenBank/DDBJ whole genome shotgun (WGS) entry which is preliminary data.</text>
</comment>
<evidence type="ECO:0000256" key="6">
    <source>
        <dbReference type="ARBA" id="ARBA00023136"/>
    </source>
</evidence>
<proteinExistence type="inferred from homology"/>
<evidence type="ECO:0000256" key="5">
    <source>
        <dbReference type="ARBA" id="ARBA00022989"/>
    </source>
</evidence>
<keyword evidence="5 7" id="KW-1133">Transmembrane helix</keyword>
<reference evidence="9 10" key="1">
    <citation type="submission" date="2022-08" db="EMBL/GenBank/DDBJ databases">
        <title>Proteogenomics of the novel Dehalobacterium formicoaceticum strain EZ94 highlights a key role of methyltransferases during anaerobic dichloromethane degradation.</title>
        <authorList>
            <person name="Wasmund K."/>
        </authorList>
    </citation>
    <scope>NUCLEOTIDE SEQUENCE [LARGE SCALE GENOMIC DNA]</scope>
    <source>
        <strain evidence="9 10">EZ94</strain>
    </source>
</reference>
<dbReference type="Pfam" id="PF02706">
    <property type="entry name" value="Wzz"/>
    <property type="match status" value="1"/>
</dbReference>
<dbReference type="Proteomes" id="UP001524944">
    <property type="component" value="Unassembled WGS sequence"/>
</dbReference>
<name>A0ABT1Y7J9_9FIRM</name>
<evidence type="ECO:0000259" key="8">
    <source>
        <dbReference type="Pfam" id="PF02706"/>
    </source>
</evidence>
<evidence type="ECO:0000256" key="2">
    <source>
        <dbReference type="ARBA" id="ARBA00006683"/>
    </source>
</evidence>
<feature type="transmembrane region" description="Helical" evidence="7">
    <location>
        <begin position="184"/>
        <end position="204"/>
    </location>
</feature>
<feature type="domain" description="Polysaccharide chain length determinant N-terminal" evidence="8">
    <location>
        <begin position="12"/>
        <end position="102"/>
    </location>
</feature>
<accession>A0ABT1Y7J9</accession>
<keyword evidence="3" id="KW-1003">Cell membrane</keyword>
<dbReference type="RefSeq" id="WP_089611575.1">
    <property type="nucleotide sequence ID" value="NZ_CP022121.1"/>
</dbReference>
<evidence type="ECO:0000256" key="1">
    <source>
        <dbReference type="ARBA" id="ARBA00004651"/>
    </source>
</evidence>
<keyword evidence="6 7" id="KW-0472">Membrane</keyword>
<dbReference type="EMBL" id="JANPWE010000012">
    <property type="protein sequence ID" value="MCR6546860.1"/>
    <property type="molecule type" value="Genomic_DNA"/>
</dbReference>
<evidence type="ECO:0000313" key="9">
    <source>
        <dbReference type="EMBL" id="MCR6546860.1"/>
    </source>
</evidence>
<feature type="transmembrane region" description="Helical" evidence="7">
    <location>
        <begin position="26"/>
        <end position="44"/>
    </location>
</feature>
<dbReference type="InterPro" id="IPR003856">
    <property type="entry name" value="LPS_length_determ_N"/>
</dbReference>
<evidence type="ECO:0000256" key="4">
    <source>
        <dbReference type="ARBA" id="ARBA00022692"/>
    </source>
</evidence>
<comment type="similarity">
    <text evidence="2">Belongs to the CpsC/CapA family.</text>
</comment>
<evidence type="ECO:0000256" key="7">
    <source>
        <dbReference type="SAM" id="Phobius"/>
    </source>
</evidence>
<evidence type="ECO:0000256" key="3">
    <source>
        <dbReference type="ARBA" id="ARBA00022475"/>
    </source>
</evidence>
<dbReference type="InterPro" id="IPR050445">
    <property type="entry name" value="Bact_polysacc_biosynth/exp"/>
</dbReference>
<protein>
    <submittedName>
        <fullName evidence="9">Wzz/FepE/Etk N-terminal domain-containing protein</fullName>
    </submittedName>
</protein>